<dbReference type="EMBL" id="QCYY01003452">
    <property type="protein sequence ID" value="ROT63303.1"/>
    <property type="molecule type" value="Genomic_DNA"/>
</dbReference>
<dbReference type="InterPro" id="IPR023561">
    <property type="entry name" value="Carbonic_anhydrase_a-class"/>
</dbReference>
<dbReference type="Pfam" id="PF00194">
    <property type="entry name" value="Carb_anhydrase"/>
    <property type="match status" value="3"/>
</dbReference>
<proteinExistence type="inferred from homology"/>
<dbReference type="OrthoDB" id="429145at2759"/>
<organism evidence="4 5">
    <name type="scientific">Penaeus vannamei</name>
    <name type="common">Whiteleg shrimp</name>
    <name type="synonym">Litopenaeus vannamei</name>
    <dbReference type="NCBI Taxonomy" id="6689"/>
    <lineage>
        <taxon>Eukaryota</taxon>
        <taxon>Metazoa</taxon>
        <taxon>Ecdysozoa</taxon>
        <taxon>Arthropoda</taxon>
        <taxon>Crustacea</taxon>
        <taxon>Multicrustacea</taxon>
        <taxon>Malacostraca</taxon>
        <taxon>Eumalacostraca</taxon>
        <taxon>Eucarida</taxon>
        <taxon>Decapoda</taxon>
        <taxon>Dendrobranchiata</taxon>
        <taxon>Penaeoidea</taxon>
        <taxon>Penaeidae</taxon>
        <taxon>Penaeus</taxon>
    </lineage>
</organism>
<accession>A0A3R7PY93</accession>
<feature type="domain" description="Alpha-carbonic anhydrase" evidence="3">
    <location>
        <begin position="154"/>
        <end position="449"/>
    </location>
</feature>
<evidence type="ECO:0000313" key="4">
    <source>
        <dbReference type="EMBL" id="ROT63303.1"/>
    </source>
</evidence>
<keyword evidence="5" id="KW-1185">Reference proteome</keyword>
<feature type="region of interest" description="Disordered" evidence="2">
    <location>
        <begin position="338"/>
        <end position="373"/>
    </location>
</feature>
<dbReference type="PROSITE" id="PS51144">
    <property type="entry name" value="ALPHA_CA_2"/>
    <property type="match status" value="2"/>
</dbReference>
<feature type="compositionally biased region" description="Polar residues" evidence="2">
    <location>
        <begin position="1"/>
        <end position="19"/>
    </location>
</feature>
<dbReference type="PANTHER" id="PTHR18952">
    <property type="entry name" value="CARBONIC ANHYDRASE"/>
    <property type="match status" value="1"/>
</dbReference>
<dbReference type="GO" id="GO:0006730">
    <property type="term" value="P:one-carbon metabolic process"/>
    <property type="evidence" value="ECO:0007669"/>
    <property type="project" value="TreeGrafter"/>
</dbReference>
<reference evidence="4 5" key="1">
    <citation type="submission" date="2018-04" db="EMBL/GenBank/DDBJ databases">
        <authorList>
            <person name="Zhang X."/>
            <person name="Yuan J."/>
            <person name="Li F."/>
            <person name="Xiang J."/>
        </authorList>
    </citation>
    <scope>NUCLEOTIDE SEQUENCE [LARGE SCALE GENOMIC DNA]</scope>
    <source>
        <tissue evidence="4">Muscle</tissue>
    </source>
</reference>
<evidence type="ECO:0000313" key="5">
    <source>
        <dbReference type="Proteomes" id="UP000283509"/>
    </source>
</evidence>
<feature type="region of interest" description="Disordered" evidence="2">
    <location>
        <begin position="1"/>
        <end position="25"/>
    </location>
</feature>
<dbReference type="InterPro" id="IPR001148">
    <property type="entry name" value="CA_dom"/>
</dbReference>
<evidence type="ECO:0000256" key="1">
    <source>
        <dbReference type="ARBA" id="ARBA00010718"/>
    </source>
</evidence>
<dbReference type="GO" id="GO:0008270">
    <property type="term" value="F:zinc ion binding"/>
    <property type="evidence" value="ECO:0007669"/>
    <property type="project" value="InterPro"/>
</dbReference>
<reference evidence="4 5" key="2">
    <citation type="submission" date="2019-01" db="EMBL/GenBank/DDBJ databases">
        <title>The decoding of complex shrimp genome reveals the adaptation for benthos swimmer, frequently molting mechanism and breeding impact on genome.</title>
        <authorList>
            <person name="Sun Y."/>
            <person name="Gao Y."/>
            <person name="Yu Y."/>
        </authorList>
    </citation>
    <scope>NUCLEOTIDE SEQUENCE [LARGE SCALE GENOMIC DNA]</scope>
    <source>
        <tissue evidence="4">Muscle</tissue>
    </source>
</reference>
<name>A0A3R7PY93_PENVA</name>
<evidence type="ECO:0000256" key="2">
    <source>
        <dbReference type="SAM" id="MobiDB-lite"/>
    </source>
</evidence>
<sequence length="508" mass="56446">MPNISSLDQPQHTANNSRKVPTEDDHSAAARKWFRALTPPSELLDDQLITVDLRQLIPFNDRDFYRYNGSLTTPPCTANVEWTIFENPVAVPLRFLKGLRALANGEGEHISNNFRPPQKLGRRKVLYSGTQPKPNPSCKRQPTKSLSPSCTGIPSLGSFGTVAPGECAEGQATSPADLHLGSATPSYSKRLSWKRRGGCANAVVTLNDRLLKVSFPGEEPQWELSGGDLASPYHLNHLLFRWGSDHHLGGLSFPLEVQLVHYSSKSDDVVIVSKFFQEPIDLPDVLDSFQHTEPSRNKLLEVVFEAAQELSENPNLEKDTGTIFPCLLYPLLAPITHTRPRTHSPSPLTPSRTTSKPQRRLQQGTEETIPSPDISDLVGDASSFYEYGGSFPDAPCLGEVTWMVLRTAGVIARTQLEDLRKLKDENGDEITTNNRPLQPLGNRTLFLRVNQHELVHEYKTMLLRFKRKLENGTLQVSENSGSLQYAAVSLQRMCLLVLAVSFVARLGV</sequence>
<gene>
    <name evidence="4" type="ORF">C7M84_018812</name>
</gene>
<dbReference type="Gene3D" id="3.10.200.10">
    <property type="entry name" value="Alpha carbonic anhydrase"/>
    <property type="match status" value="2"/>
</dbReference>
<dbReference type="Proteomes" id="UP000283509">
    <property type="component" value="Unassembled WGS sequence"/>
</dbReference>
<protein>
    <submittedName>
        <fullName evidence="4">Putative carbonic anhydrase-like</fullName>
    </submittedName>
</protein>
<evidence type="ECO:0000259" key="3">
    <source>
        <dbReference type="PROSITE" id="PS51144"/>
    </source>
</evidence>
<comment type="similarity">
    <text evidence="1">Belongs to the alpha-carbonic anhydrase family.</text>
</comment>
<feature type="domain" description="Alpha-carbonic anhydrase" evidence="3">
    <location>
        <begin position="1"/>
        <end position="129"/>
    </location>
</feature>
<dbReference type="SMART" id="SM01057">
    <property type="entry name" value="Carb_anhydrase"/>
    <property type="match status" value="1"/>
</dbReference>
<dbReference type="GO" id="GO:0004089">
    <property type="term" value="F:carbonate dehydratase activity"/>
    <property type="evidence" value="ECO:0007669"/>
    <property type="project" value="InterPro"/>
</dbReference>
<dbReference type="STRING" id="6689.A0A3R7PY93"/>
<dbReference type="AlphaFoldDB" id="A0A3R7PY93"/>
<dbReference type="InterPro" id="IPR036398">
    <property type="entry name" value="CA_dom_sf"/>
</dbReference>
<feature type="compositionally biased region" description="Low complexity" evidence="2">
    <location>
        <begin position="343"/>
        <end position="356"/>
    </location>
</feature>
<comment type="caution">
    <text evidence="4">The sequence shown here is derived from an EMBL/GenBank/DDBJ whole genome shotgun (WGS) entry which is preliminary data.</text>
</comment>
<dbReference type="PANTHER" id="PTHR18952:SF208">
    <property type="entry name" value="CARBONIC ANHYDRASE XA-RELATED"/>
    <property type="match status" value="1"/>
</dbReference>
<dbReference type="SUPFAM" id="SSF51069">
    <property type="entry name" value="Carbonic anhydrase"/>
    <property type="match status" value="2"/>
</dbReference>